<reference evidence="3" key="1">
    <citation type="submission" date="2019-06" db="EMBL/GenBank/DDBJ databases">
        <authorList>
            <consortium name="Wellcome Sanger Institute Data Sharing"/>
        </authorList>
    </citation>
    <scope>NUCLEOTIDE SEQUENCE [LARGE SCALE GENOMIC DNA]</scope>
</reference>
<dbReference type="OMA" id="TEMIIEV"/>
<evidence type="ECO:0000256" key="1">
    <source>
        <dbReference type="SAM" id="MobiDB-lite"/>
    </source>
</evidence>
<dbReference type="InParanoid" id="A0A672HDR8"/>
<dbReference type="GO" id="GO:0035102">
    <property type="term" value="C:PRC1 complex"/>
    <property type="evidence" value="ECO:0007669"/>
    <property type="project" value="TreeGrafter"/>
</dbReference>
<sequence>MTTRLRRQTEREREREPEQDVPETITVSDGEDGGCPSGWDVEQVFSYISALPGERSVLQVVQTGRCRASAPPSAPPGGSDVAAEFRSQEIDGQALLLLTEEHLVSTMNLKLGPALKLCAHINALRDT</sequence>
<reference evidence="3" key="3">
    <citation type="submission" date="2025-09" db="UniProtKB">
        <authorList>
            <consortium name="Ensembl"/>
        </authorList>
    </citation>
    <scope>IDENTIFICATION</scope>
</reference>
<keyword evidence="4" id="KW-1185">Reference proteome</keyword>
<dbReference type="Gene3D" id="1.10.150.50">
    <property type="entry name" value="Transcription Factor, Ets-1"/>
    <property type="match status" value="1"/>
</dbReference>
<dbReference type="GO" id="GO:0042393">
    <property type="term" value="F:histone binding"/>
    <property type="evidence" value="ECO:0007669"/>
    <property type="project" value="TreeGrafter"/>
</dbReference>
<dbReference type="Proteomes" id="UP000472267">
    <property type="component" value="Chromosome 18"/>
</dbReference>
<dbReference type="PANTHER" id="PTHR12247:SF88">
    <property type="entry name" value="POLYHOMEOTIC-LIKE PROTEIN 3"/>
    <property type="match status" value="1"/>
</dbReference>
<dbReference type="GO" id="GO:0003682">
    <property type="term" value="F:chromatin binding"/>
    <property type="evidence" value="ECO:0007669"/>
    <property type="project" value="TreeGrafter"/>
</dbReference>
<dbReference type="InterPro" id="IPR050548">
    <property type="entry name" value="PcG_chromatin_remod_factors"/>
</dbReference>
<dbReference type="AlphaFoldDB" id="A0A672HDR8"/>
<dbReference type="SUPFAM" id="SSF47769">
    <property type="entry name" value="SAM/Pointed domain"/>
    <property type="match status" value="1"/>
</dbReference>
<evidence type="ECO:0000313" key="4">
    <source>
        <dbReference type="Proteomes" id="UP000472267"/>
    </source>
</evidence>
<protein>
    <recommendedName>
        <fullName evidence="2">SAM domain-containing protein</fullName>
    </recommendedName>
</protein>
<feature type="domain" description="SAM" evidence="2">
    <location>
        <begin position="83"/>
        <end position="125"/>
    </location>
</feature>
<evidence type="ECO:0000259" key="2">
    <source>
        <dbReference type="Pfam" id="PF00536"/>
    </source>
</evidence>
<dbReference type="CDD" id="cd09577">
    <property type="entry name" value="SAM_Ph1_2_3"/>
    <property type="match status" value="1"/>
</dbReference>
<dbReference type="InterPro" id="IPR013761">
    <property type="entry name" value="SAM/pointed_sf"/>
</dbReference>
<feature type="compositionally biased region" description="Basic and acidic residues" evidence="1">
    <location>
        <begin position="7"/>
        <end position="18"/>
    </location>
</feature>
<accession>A0A672HDR8</accession>
<dbReference type="Ensembl" id="ENSSFAT00005028405.1">
    <property type="protein sequence ID" value="ENSSFAP00005027361.1"/>
    <property type="gene ID" value="ENSSFAG00005013971.1"/>
</dbReference>
<dbReference type="PANTHER" id="PTHR12247">
    <property type="entry name" value="POLYCOMB GROUP PROTEIN"/>
    <property type="match status" value="1"/>
</dbReference>
<dbReference type="Pfam" id="PF00536">
    <property type="entry name" value="SAM_1"/>
    <property type="match status" value="1"/>
</dbReference>
<reference evidence="3" key="2">
    <citation type="submission" date="2025-08" db="UniProtKB">
        <authorList>
            <consortium name="Ensembl"/>
        </authorList>
    </citation>
    <scope>IDENTIFICATION</scope>
</reference>
<organism evidence="3 4">
    <name type="scientific">Salarias fasciatus</name>
    <name type="common">Jewelled blenny</name>
    <name type="synonym">Blennius fasciatus</name>
    <dbReference type="NCBI Taxonomy" id="181472"/>
    <lineage>
        <taxon>Eukaryota</taxon>
        <taxon>Metazoa</taxon>
        <taxon>Chordata</taxon>
        <taxon>Craniata</taxon>
        <taxon>Vertebrata</taxon>
        <taxon>Euteleostomi</taxon>
        <taxon>Actinopterygii</taxon>
        <taxon>Neopterygii</taxon>
        <taxon>Teleostei</taxon>
        <taxon>Neoteleostei</taxon>
        <taxon>Acanthomorphata</taxon>
        <taxon>Ovalentaria</taxon>
        <taxon>Blenniimorphae</taxon>
        <taxon>Blenniiformes</taxon>
        <taxon>Blennioidei</taxon>
        <taxon>Blenniidae</taxon>
        <taxon>Salariinae</taxon>
        <taxon>Salarias</taxon>
    </lineage>
</organism>
<name>A0A672HDR8_SALFA</name>
<proteinExistence type="predicted"/>
<dbReference type="GO" id="GO:0045892">
    <property type="term" value="P:negative regulation of DNA-templated transcription"/>
    <property type="evidence" value="ECO:0007669"/>
    <property type="project" value="TreeGrafter"/>
</dbReference>
<dbReference type="InterPro" id="IPR001660">
    <property type="entry name" value="SAM"/>
</dbReference>
<evidence type="ECO:0000313" key="3">
    <source>
        <dbReference type="Ensembl" id="ENSSFAP00005027361.1"/>
    </source>
</evidence>
<feature type="region of interest" description="Disordered" evidence="1">
    <location>
        <begin position="1"/>
        <end position="35"/>
    </location>
</feature>